<dbReference type="EMBL" id="CAMAPF010000113">
    <property type="protein sequence ID" value="CAH9101973.1"/>
    <property type="molecule type" value="Genomic_DNA"/>
</dbReference>
<proteinExistence type="inferred from homology"/>
<dbReference type="AlphaFoldDB" id="A0AAV0DHQ5"/>
<dbReference type="Pfam" id="PF03638">
    <property type="entry name" value="TCR"/>
    <property type="match status" value="2"/>
</dbReference>
<dbReference type="Proteomes" id="UP001152523">
    <property type="component" value="Unassembled WGS sequence"/>
</dbReference>
<dbReference type="InterPro" id="IPR005172">
    <property type="entry name" value="CRC"/>
</dbReference>
<gene>
    <name evidence="6" type="ORF">CEPIT_LOCUS15804</name>
</gene>
<dbReference type="GO" id="GO:0006355">
    <property type="term" value="P:regulation of DNA-templated transcription"/>
    <property type="evidence" value="ECO:0007669"/>
    <property type="project" value="TreeGrafter"/>
</dbReference>
<name>A0AAV0DHQ5_9ASTE</name>
<evidence type="ECO:0000259" key="5">
    <source>
        <dbReference type="PROSITE" id="PS51634"/>
    </source>
</evidence>
<dbReference type="GO" id="GO:0005634">
    <property type="term" value="C:nucleus"/>
    <property type="evidence" value="ECO:0007669"/>
    <property type="project" value="UniProtKB-SubCell"/>
</dbReference>
<accession>A0AAV0DHQ5</accession>
<evidence type="ECO:0000313" key="7">
    <source>
        <dbReference type="Proteomes" id="UP001152523"/>
    </source>
</evidence>
<comment type="subcellular location">
    <subcellularLocation>
        <location evidence="1">Nucleus</location>
    </subcellularLocation>
</comment>
<feature type="domain" description="CRC" evidence="5">
    <location>
        <begin position="140"/>
        <end position="264"/>
    </location>
</feature>
<evidence type="ECO:0000256" key="2">
    <source>
        <dbReference type="ARBA" id="ARBA00007267"/>
    </source>
</evidence>
<dbReference type="InterPro" id="IPR028307">
    <property type="entry name" value="Lin-54_fam"/>
</dbReference>
<keyword evidence="3" id="KW-0539">Nucleus</keyword>
<comment type="caution">
    <text evidence="6">The sequence shown here is derived from an EMBL/GenBank/DDBJ whole genome shotgun (WGS) entry which is preliminary data.</text>
</comment>
<keyword evidence="7" id="KW-1185">Reference proteome</keyword>
<evidence type="ECO:0000256" key="3">
    <source>
        <dbReference type="ARBA" id="ARBA00023242"/>
    </source>
</evidence>
<feature type="region of interest" description="Disordered" evidence="4">
    <location>
        <begin position="102"/>
        <end position="143"/>
    </location>
</feature>
<organism evidence="6 7">
    <name type="scientific">Cuscuta epithymum</name>
    <dbReference type="NCBI Taxonomy" id="186058"/>
    <lineage>
        <taxon>Eukaryota</taxon>
        <taxon>Viridiplantae</taxon>
        <taxon>Streptophyta</taxon>
        <taxon>Embryophyta</taxon>
        <taxon>Tracheophyta</taxon>
        <taxon>Spermatophyta</taxon>
        <taxon>Magnoliopsida</taxon>
        <taxon>eudicotyledons</taxon>
        <taxon>Gunneridae</taxon>
        <taxon>Pentapetalae</taxon>
        <taxon>asterids</taxon>
        <taxon>lamiids</taxon>
        <taxon>Solanales</taxon>
        <taxon>Convolvulaceae</taxon>
        <taxon>Cuscuteae</taxon>
        <taxon>Cuscuta</taxon>
        <taxon>Cuscuta subgen. Cuscuta</taxon>
    </lineage>
</organism>
<protein>
    <recommendedName>
        <fullName evidence="5">CRC domain-containing protein</fullName>
    </recommendedName>
</protein>
<evidence type="ECO:0000256" key="4">
    <source>
        <dbReference type="SAM" id="MobiDB-lite"/>
    </source>
</evidence>
<dbReference type="InterPro" id="IPR033467">
    <property type="entry name" value="Tesmin/TSO1-like_CXC"/>
</dbReference>
<dbReference type="PROSITE" id="PS51634">
    <property type="entry name" value="CRC"/>
    <property type="match status" value="1"/>
</dbReference>
<comment type="similarity">
    <text evidence="2">Belongs to the lin-54 family.</text>
</comment>
<dbReference type="SMART" id="SM01114">
    <property type="entry name" value="CXC"/>
    <property type="match status" value="2"/>
</dbReference>
<reference evidence="6" key="1">
    <citation type="submission" date="2022-07" db="EMBL/GenBank/DDBJ databases">
        <authorList>
            <person name="Macas J."/>
            <person name="Novak P."/>
            <person name="Neumann P."/>
        </authorList>
    </citation>
    <scope>NUCLEOTIDE SEQUENCE</scope>
</reference>
<dbReference type="PANTHER" id="PTHR12446:SF34">
    <property type="entry name" value="PROTEIN LIN-54 HOMOLOG"/>
    <property type="match status" value="1"/>
</dbReference>
<evidence type="ECO:0000256" key="1">
    <source>
        <dbReference type="ARBA" id="ARBA00004123"/>
    </source>
</evidence>
<evidence type="ECO:0000313" key="6">
    <source>
        <dbReference type="EMBL" id="CAH9101973.1"/>
    </source>
</evidence>
<dbReference type="PANTHER" id="PTHR12446">
    <property type="entry name" value="TESMIN/TSO1-RELATED"/>
    <property type="match status" value="1"/>
</dbReference>
<sequence>MEKSENGDFPPKKAQLEAPLTAAAATIPAEADLPTKKLARQLDFAPSGSGDGGVCRTVSVPIFPEHSQPIVPHTLPHLTVKPPQSQFPPHLQSLQQFFSVPMQQPSSPYANPSLRPLKPESPRVRHRQSAGETKDGTPKRKKQCNCKHSRCLKLYCECFASGIYCDGCNCENCHNNVENEAARREAVEATLDRNLKAFRPKIASSPNGIRDIKEEAGDCLVLAKHNKGCRCKKSGCLKKYCECFQANILCSENCKCMHCKNVEGSEERQALFRGENPNSLAYLQRANVVINGAIGTSGFGSPPVAKKREVHEFFTGSTMKVPIDAFGQFPQSNQSKGPVQPAPMPSIPSAQVGSNAAPLGPSKFMYRSLLADIIQPQDVKEVCSFLVSCSREAAKMLEDEKDARGKQAEELRETMVASPQDTLDNVRVSVGRALPDQCSTESHVEKKTADDPNVFVARPLSPETLALMCDEQETVSSQLRRGQSMTEAYEKQEAIVLTKFRDCLNRLIALGEIKESRCSSMARGSESDCRNGDAAEARNQKETYCNGKFDDPSPSQVVISATQDQKVHPQEKTVERCIVET</sequence>